<organism evidence="2 3">
    <name type="scientific">Dokdonia sinensis</name>
    <dbReference type="NCBI Taxonomy" id="2479847"/>
    <lineage>
        <taxon>Bacteria</taxon>
        <taxon>Pseudomonadati</taxon>
        <taxon>Bacteroidota</taxon>
        <taxon>Flavobacteriia</taxon>
        <taxon>Flavobacteriales</taxon>
        <taxon>Flavobacteriaceae</taxon>
        <taxon>Dokdonia</taxon>
    </lineage>
</organism>
<dbReference type="RefSeq" id="WP_121918767.1">
    <property type="nucleotide sequence ID" value="NZ_REFV01000035.1"/>
</dbReference>
<sequence length="135" mass="15361">MKLFTTIGILLLTFVTVNAQQIDIEIYQVLKTQGVLTTNQNTTLISESENQKIYQVNFNSSDNYDKAILIDYGSNNFEFIYDSQMGQNSNKIIISKNYSSISKTQIDSGCGMGECWSVYKQYHNGRKLFEKRIGG</sequence>
<evidence type="ECO:0000313" key="3">
    <source>
        <dbReference type="Proteomes" id="UP000281985"/>
    </source>
</evidence>
<gene>
    <name evidence="2" type="ORF">EAX61_16285</name>
</gene>
<comment type="caution">
    <text evidence="2">The sequence shown here is derived from an EMBL/GenBank/DDBJ whole genome shotgun (WGS) entry which is preliminary data.</text>
</comment>
<dbReference type="EMBL" id="REFV01000035">
    <property type="protein sequence ID" value="RMB56036.1"/>
    <property type="molecule type" value="Genomic_DNA"/>
</dbReference>
<evidence type="ECO:0000313" key="2">
    <source>
        <dbReference type="EMBL" id="RMB56036.1"/>
    </source>
</evidence>
<feature type="signal peptide" evidence="1">
    <location>
        <begin position="1"/>
        <end position="19"/>
    </location>
</feature>
<dbReference type="AlphaFoldDB" id="A0A3M0GFE9"/>
<keyword evidence="1" id="KW-0732">Signal</keyword>
<keyword evidence="3" id="KW-1185">Reference proteome</keyword>
<accession>A0A3M0GFE9</accession>
<feature type="chain" id="PRO_5018170115" evidence="1">
    <location>
        <begin position="20"/>
        <end position="135"/>
    </location>
</feature>
<dbReference type="Proteomes" id="UP000281985">
    <property type="component" value="Unassembled WGS sequence"/>
</dbReference>
<reference evidence="2 3" key="1">
    <citation type="submission" date="2018-10" db="EMBL/GenBank/DDBJ databases">
        <title>Dokdonia luteus sp. nov., isolated from sea water.</title>
        <authorList>
            <person name="Zhou L.Y."/>
            <person name="Du Z.J."/>
        </authorList>
    </citation>
    <scope>NUCLEOTIDE SEQUENCE [LARGE SCALE GENOMIC DNA]</scope>
    <source>
        <strain evidence="2 3">SH27</strain>
    </source>
</reference>
<protein>
    <submittedName>
        <fullName evidence="2">Uncharacterized protein</fullName>
    </submittedName>
</protein>
<evidence type="ECO:0000256" key="1">
    <source>
        <dbReference type="SAM" id="SignalP"/>
    </source>
</evidence>
<name>A0A3M0GFE9_9FLAO</name>
<proteinExistence type="predicted"/>